<accession>A0ABU1FM31</accession>
<name>A0ABU1FM31_9MICO</name>
<sequence>MDRIILTVVLVGGYLALVVAANVEAPAPQQATAAAFVASPATADAAEYWSAAAGGTGASLTADAAERTLTSSFDRLPKPSAPR</sequence>
<keyword evidence="2" id="KW-1185">Reference proteome</keyword>
<comment type="caution">
    <text evidence="1">The sequence shown here is derived from an EMBL/GenBank/DDBJ whole genome shotgun (WGS) entry which is preliminary data.</text>
</comment>
<reference evidence="2" key="1">
    <citation type="submission" date="2023-07" db="EMBL/GenBank/DDBJ databases">
        <title>Description of three actinobacteria isolated from air of manufacturing shop in a pharmaceutical factory.</title>
        <authorList>
            <person name="Zhang D.-F."/>
        </authorList>
    </citation>
    <scope>NUCLEOTIDE SEQUENCE [LARGE SCALE GENOMIC DNA]</scope>
    <source>
        <strain evidence="2">CCTCC AB 2011122</strain>
    </source>
</reference>
<gene>
    <name evidence="1" type="ORF">RH861_12195</name>
</gene>
<protein>
    <submittedName>
        <fullName evidence="1">Uncharacterized protein</fullName>
    </submittedName>
</protein>
<evidence type="ECO:0000313" key="1">
    <source>
        <dbReference type="EMBL" id="MDR5692822.1"/>
    </source>
</evidence>
<dbReference type="EMBL" id="JAVKGS010000003">
    <property type="protein sequence ID" value="MDR5692822.1"/>
    <property type="molecule type" value="Genomic_DNA"/>
</dbReference>
<evidence type="ECO:0000313" key="2">
    <source>
        <dbReference type="Proteomes" id="UP001260072"/>
    </source>
</evidence>
<proteinExistence type="predicted"/>
<dbReference type="Proteomes" id="UP001260072">
    <property type="component" value="Unassembled WGS sequence"/>
</dbReference>
<dbReference type="RefSeq" id="WP_310521195.1">
    <property type="nucleotide sequence ID" value="NZ_BAABBS010000001.1"/>
</dbReference>
<organism evidence="1 2">
    <name type="scientific">Agromyces indicus</name>
    <dbReference type="NCBI Taxonomy" id="758919"/>
    <lineage>
        <taxon>Bacteria</taxon>
        <taxon>Bacillati</taxon>
        <taxon>Actinomycetota</taxon>
        <taxon>Actinomycetes</taxon>
        <taxon>Micrococcales</taxon>
        <taxon>Microbacteriaceae</taxon>
        <taxon>Agromyces</taxon>
    </lineage>
</organism>